<sequence length="347" mass="39598">MPPKEVADVANIDVLDADHRKPFEQALMRILQTEIAEHTYAEILDGLPTRKSYSELNPASIKNGHPAHDHLELCPGTRERACEFRSSFDPSTLSFTSHLLLAFQGTPLGSRSFHLRLIELLVVSCHHIAVYLFQLGDAVHSHVQGGWPTAFSYSHYTAVEQNPNGIADTVGYWTEARIFGEIETECREMYIHGDFGTGTFTIFRPTAEQFDDLIHFLLVEQAPAGCPLPIVVSLKNHWRWDPWDAYAYFHIFRDRYERKVGQTKPKPQWRRPFLAPVTTLPRWARRVDEEEEQPPEQEKEAGVEVYKEARLRGPLSIYLNKRGLRCDGRCDTPADLAVTLATLPHIT</sequence>
<evidence type="ECO:0000313" key="2">
    <source>
        <dbReference type="Proteomes" id="UP001303473"/>
    </source>
</evidence>
<dbReference type="Proteomes" id="UP001303473">
    <property type="component" value="Unassembled WGS sequence"/>
</dbReference>
<keyword evidence="2" id="KW-1185">Reference proteome</keyword>
<dbReference type="EMBL" id="MU853766">
    <property type="protein sequence ID" value="KAK3943322.1"/>
    <property type="molecule type" value="Genomic_DNA"/>
</dbReference>
<proteinExistence type="predicted"/>
<comment type="caution">
    <text evidence="1">The sequence shown here is derived from an EMBL/GenBank/DDBJ whole genome shotgun (WGS) entry which is preliminary data.</text>
</comment>
<gene>
    <name evidence="1" type="ORF">QBC46DRAFT_361876</name>
</gene>
<reference evidence="2" key="1">
    <citation type="journal article" date="2023" name="Mol. Phylogenet. Evol.">
        <title>Genome-scale phylogeny and comparative genomics of the fungal order Sordariales.</title>
        <authorList>
            <person name="Hensen N."/>
            <person name="Bonometti L."/>
            <person name="Westerberg I."/>
            <person name="Brannstrom I.O."/>
            <person name="Guillou S."/>
            <person name="Cros-Aarteil S."/>
            <person name="Calhoun S."/>
            <person name="Haridas S."/>
            <person name="Kuo A."/>
            <person name="Mondo S."/>
            <person name="Pangilinan J."/>
            <person name="Riley R."/>
            <person name="LaButti K."/>
            <person name="Andreopoulos B."/>
            <person name="Lipzen A."/>
            <person name="Chen C."/>
            <person name="Yan M."/>
            <person name="Daum C."/>
            <person name="Ng V."/>
            <person name="Clum A."/>
            <person name="Steindorff A."/>
            <person name="Ohm R.A."/>
            <person name="Martin F."/>
            <person name="Silar P."/>
            <person name="Natvig D.O."/>
            <person name="Lalanne C."/>
            <person name="Gautier V."/>
            <person name="Ament-Velasquez S.L."/>
            <person name="Kruys A."/>
            <person name="Hutchinson M.I."/>
            <person name="Powell A.J."/>
            <person name="Barry K."/>
            <person name="Miller A.N."/>
            <person name="Grigoriev I.V."/>
            <person name="Debuchy R."/>
            <person name="Gladieux P."/>
            <person name="Hiltunen Thoren M."/>
            <person name="Johannesson H."/>
        </authorList>
    </citation>
    <scope>NUCLEOTIDE SEQUENCE [LARGE SCALE GENOMIC DNA]</scope>
    <source>
        <strain evidence="2">CBS 340.73</strain>
    </source>
</reference>
<dbReference type="AlphaFoldDB" id="A0AAN6S6V8"/>
<protein>
    <submittedName>
        <fullName evidence="1">Uncharacterized protein</fullName>
    </submittedName>
</protein>
<organism evidence="1 2">
    <name type="scientific">Diplogelasinospora grovesii</name>
    <dbReference type="NCBI Taxonomy" id="303347"/>
    <lineage>
        <taxon>Eukaryota</taxon>
        <taxon>Fungi</taxon>
        <taxon>Dikarya</taxon>
        <taxon>Ascomycota</taxon>
        <taxon>Pezizomycotina</taxon>
        <taxon>Sordariomycetes</taxon>
        <taxon>Sordariomycetidae</taxon>
        <taxon>Sordariales</taxon>
        <taxon>Diplogelasinosporaceae</taxon>
        <taxon>Diplogelasinospora</taxon>
    </lineage>
</organism>
<evidence type="ECO:0000313" key="1">
    <source>
        <dbReference type="EMBL" id="KAK3943322.1"/>
    </source>
</evidence>
<accession>A0AAN6S6V8</accession>
<name>A0AAN6S6V8_9PEZI</name>